<feature type="region of interest" description="Disordered" evidence="1">
    <location>
        <begin position="666"/>
        <end position="702"/>
    </location>
</feature>
<feature type="compositionally biased region" description="Acidic residues" evidence="1">
    <location>
        <begin position="1145"/>
        <end position="1155"/>
    </location>
</feature>
<accession>A0A9N8DDM6</accession>
<feature type="compositionally biased region" description="Basic and acidic residues" evidence="1">
    <location>
        <begin position="459"/>
        <end position="476"/>
    </location>
</feature>
<organism evidence="2 3">
    <name type="scientific">Seminavis robusta</name>
    <dbReference type="NCBI Taxonomy" id="568900"/>
    <lineage>
        <taxon>Eukaryota</taxon>
        <taxon>Sar</taxon>
        <taxon>Stramenopiles</taxon>
        <taxon>Ochrophyta</taxon>
        <taxon>Bacillariophyta</taxon>
        <taxon>Bacillariophyceae</taxon>
        <taxon>Bacillariophycidae</taxon>
        <taxon>Naviculales</taxon>
        <taxon>Naviculaceae</taxon>
        <taxon>Seminavis</taxon>
    </lineage>
</organism>
<feature type="region of interest" description="Disordered" evidence="1">
    <location>
        <begin position="1143"/>
        <end position="1183"/>
    </location>
</feature>
<protein>
    <submittedName>
        <fullName evidence="2">Uncharacterized protein</fullName>
    </submittedName>
</protein>
<feature type="compositionally biased region" description="Basic and acidic residues" evidence="1">
    <location>
        <begin position="119"/>
        <end position="137"/>
    </location>
</feature>
<feature type="region of interest" description="Disordered" evidence="1">
    <location>
        <begin position="272"/>
        <end position="330"/>
    </location>
</feature>
<dbReference type="Proteomes" id="UP001153069">
    <property type="component" value="Unassembled WGS sequence"/>
</dbReference>
<feature type="region of interest" description="Disordered" evidence="1">
    <location>
        <begin position="968"/>
        <end position="996"/>
    </location>
</feature>
<proteinExistence type="predicted"/>
<gene>
    <name evidence="2" type="ORF">SEMRO_75_G041030.1</name>
</gene>
<keyword evidence="3" id="KW-1185">Reference proteome</keyword>
<feature type="region of interest" description="Disordered" evidence="1">
    <location>
        <begin position="119"/>
        <end position="170"/>
    </location>
</feature>
<dbReference type="EMBL" id="CAICTM010000074">
    <property type="protein sequence ID" value="CAB9500061.1"/>
    <property type="molecule type" value="Genomic_DNA"/>
</dbReference>
<name>A0A9N8DDM6_9STRA</name>
<feature type="region of interest" description="Disordered" evidence="1">
    <location>
        <begin position="456"/>
        <end position="531"/>
    </location>
</feature>
<evidence type="ECO:0000313" key="3">
    <source>
        <dbReference type="Proteomes" id="UP001153069"/>
    </source>
</evidence>
<dbReference type="AlphaFoldDB" id="A0A9N8DDM6"/>
<feature type="region of interest" description="Disordered" evidence="1">
    <location>
        <begin position="835"/>
        <end position="864"/>
    </location>
</feature>
<sequence>MDDQEDEAFVVPTKNDVIRWKQHPGTKFYIDLLERHAKKLPPQGSVHHEGQMNEKAKQIVRTVTMCKGRFLKSVEGNRYRVMNDNEALQKAVRGLRNKQKAMLGGGASVVVGHRMETTKSDLKQAPKKDPDGAHFARDASTTEESFAVQKNPPPPKKPAAKPPRVDTSGEDKVIPFFPSDRDVISTVNVHYILNHKGTVAYGNLLEKFSLKLPPTGHVDFQARLEEFSQKIVDTVTKRGRFLKIEGEMNPSHCILMDRKSALLKVKYGLQSKQKRQLETKKPPATESTARGSRDRGATSNEGSKRTRRGERTADSQPSHETVASEAKTSAKMEAELKRLAATMGTVIPFEPTDYDVVSTRNRHWLLNHKGTIAYGKLIEEYCAELPPSNHHPDFSARISEVANTVVDQIMEKGRFLRIIEGFQNPTHCLELNRQAALRKVDIGFRNKIARNPKLNRKFASSEKTTRRATRLEESEKAVTSNTLEESPPATAKESSTDSLELPRKVSARKTLTPSKPARPTVEEKPATEGEKETLTMIPFEPTDTDVISSRNTQWNEEHKGTTAYLQLLDLFSPQLPPHGDEDFASRLREFAITIYNQITIEQRGRFLKIDDNGVKQATFCYIMDRESCLAKVELGLRKKHKNTEKEESEEPSLNDSMAAMALQGMSVDTRDSDTAEDSQPPEDSEPPEESEPPEAPARAGRVPIAEREGVFPFVPTDRDVIASQCPKWNHQHEGATAYSKLIDQYVLKLPKMGSQNFISTLKDFCGAIYDHITLERKGRFLKLANDGLNPTHCYIMSREACMYKIEHGLRKRYKKRDVVQKRVKESMMLEAGVPPERAPEMAEDTQENEVPATRSGQNPVAEPGAVIPFVPTDRDVISSQYTRWNIQHNGAIAYSKLLQEYAAKLPKLSDDKFNSHLKDYANAIYKIITEERQGRFLRLVDDGINATCCYVMDRESIQGKVEHGLRNRQKRLQKHATSAGHTELVDPKPQDLPPRPRTVAATTAAASKNVTIPPKASKSKPSDFYSFPSYVKDTRHPERDILAFVGLSNPIKSCCRNKWCDASRNRLASVKDRDQLVRLVVAFHCEEHDESEEDSWLSQWQVSEDQHELELGELGAKFIVCKTGLSKLFGLDYEDGLTLRRASEAEESSQDEESVVEVRASSRSSIKRRRGFSNEPDGSQDLHYAQIYQHNTRKRSRDAPIIVQTYADYPDSVVYSCGMVSLPQRALIAARRKNRVLRRKVR</sequence>
<feature type="compositionally biased region" description="Acidic residues" evidence="1">
    <location>
        <begin position="674"/>
        <end position="692"/>
    </location>
</feature>
<feature type="compositionally biased region" description="Basic and acidic residues" evidence="1">
    <location>
        <begin position="520"/>
        <end position="531"/>
    </location>
</feature>
<reference evidence="2" key="1">
    <citation type="submission" date="2020-06" db="EMBL/GenBank/DDBJ databases">
        <authorList>
            <consortium name="Plant Systems Biology data submission"/>
        </authorList>
    </citation>
    <scope>NUCLEOTIDE SEQUENCE</scope>
    <source>
        <strain evidence="2">D6</strain>
    </source>
</reference>
<evidence type="ECO:0000256" key="1">
    <source>
        <dbReference type="SAM" id="MobiDB-lite"/>
    </source>
</evidence>
<evidence type="ECO:0000313" key="2">
    <source>
        <dbReference type="EMBL" id="CAB9500061.1"/>
    </source>
</evidence>
<comment type="caution">
    <text evidence="2">The sequence shown here is derived from an EMBL/GenBank/DDBJ whole genome shotgun (WGS) entry which is preliminary data.</text>
</comment>
<feature type="compositionally biased region" description="Pro residues" evidence="1">
    <location>
        <begin position="151"/>
        <end position="161"/>
    </location>
</feature>